<gene>
    <name evidence="5" type="ORF">BC6307_02530</name>
</gene>
<dbReference type="Pfam" id="PF00563">
    <property type="entry name" value="EAL"/>
    <property type="match status" value="1"/>
</dbReference>
<dbReference type="PROSITE" id="PS50112">
    <property type="entry name" value="PAS"/>
    <property type="match status" value="1"/>
</dbReference>
<dbReference type="SMART" id="SM00052">
    <property type="entry name" value="EAL"/>
    <property type="match status" value="1"/>
</dbReference>
<dbReference type="SMART" id="SM00086">
    <property type="entry name" value="PAC"/>
    <property type="match status" value="1"/>
</dbReference>
<evidence type="ECO:0000313" key="5">
    <source>
        <dbReference type="EMBL" id="AST90235.1"/>
    </source>
</evidence>
<dbReference type="PROSITE" id="PS50887">
    <property type="entry name" value="GGDEF"/>
    <property type="match status" value="1"/>
</dbReference>
<dbReference type="Pfam" id="PF13426">
    <property type="entry name" value="PAS_9"/>
    <property type="match status" value="1"/>
</dbReference>
<dbReference type="CDD" id="cd01948">
    <property type="entry name" value="EAL"/>
    <property type="match status" value="1"/>
</dbReference>
<dbReference type="PROSITE" id="PS50883">
    <property type="entry name" value="EAL"/>
    <property type="match status" value="1"/>
</dbReference>
<dbReference type="EMBL" id="CP018866">
    <property type="protein sequence ID" value="AST90235.1"/>
    <property type="molecule type" value="Genomic_DNA"/>
</dbReference>
<accession>A0A223KL65</accession>
<feature type="domain" description="PAC" evidence="2">
    <location>
        <begin position="86"/>
        <end position="138"/>
    </location>
</feature>
<dbReference type="PANTHER" id="PTHR44757:SF2">
    <property type="entry name" value="BIOFILM ARCHITECTURE MAINTENANCE PROTEIN MBAA"/>
    <property type="match status" value="1"/>
</dbReference>
<dbReference type="InterPro" id="IPR035965">
    <property type="entry name" value="PAS-like_dom_sf"/>
</dbReference>
<organism evidence="5 6">
    <name type="scientific">Sutcliffiella cohnii</name>
    <dbReference type="NCBI Taxonomy" id="33932"/>
    <lineage>
        <taxon>Bacteria</taxon>
        <taxon>Bacillati</taxon>
        <taxon>Bacillota</taxon>
        <taxon>Bacilli</taxon>
        <taxon>Bacillales</taxon>
        <taxon>Bacillaceae</taxon>
        <taxon>Sutcliffiella</taxon>
    </lineage>
</organism>
<dbReference type="SUPFAM" id="SSF55073">
    <property type="entry name" value="Nucleotide cyclase"/>
    <property type="match status" value="1"/>
</dbReference>
<dbReference type="SUPFAM" id="SSF141868">
    <property type="entry name" value="EAL domain-like"/>
    <property type="match status" value="1"/>
</dbReference>
<dbReference type="SUPFAM" id="SSF55785">
    <property type="entry name" value="PYP-like sensor domain (PAS domain)"/>
    <property type="match status" value="1"/>
</dbReference>
<dbReference type="InterPro" id="IPR000700">
    <property type="entry name" value="PAS-assoc_C"/>
</dbReference>
<keyword evidence="6" id="KW-1185">Reference proteome</keyword>
<dbReference type="AlphaFoldDB" id="A0A223KL65"/>
<evidence type="ECO:0000259" key="1">
    <source>
        <dbReference type="PROSITE" id="PS50112"/>
    </source>
</evidence>
<dbReference type="RefSeq" id="WP_066421884.1">
    <property type="nucleotide sequence ID" value="NZ_CP018866.1"/>
</dbReference>
<dbReference type="InterPro" id="IPR001610">
    <property type="entry name" value="PAC"/>
</dbReference>
<dbReference type="InterPro" id="IPR001633">
    <property type="entry name" value="EAL_dom"/>
</dbReference>
<dbReference type="InterPro" id="IPR000014">
    <property type="entry name" value="PAS"/>
</dbReference>
<dbReference type="NCBIfam" id="TIGR00229">
    <property type="entry name" value="sensory_box"/>
    <property type="match status" value="1"/>
</dbReference>
<sequence>MNGANFNEYLLEKELFDIKYALDQSSIVAITDSYGKIIYANDHFCRVSKYKREELIGQDHRILNSGHHDKQFFKHLWKTITSGNVWRGEVKNKAKDGTFYWVDTTIVPFLSDQGQPYQYVSIRNDITEKKKADNVIYHLAYHDSLTDLPNRKFFMDYFQKEIHQAKRVKGKLYVMFLDIDRFKRINDERGREFGDLILLETANRLKQCVSDTDIVARFEGDEFAILLSSVHDKTEVDKIAEKIKALVYEPIQVGEQYYQVSSSIGIAAYPNNGLTSEILLKRADIAQQSVKDVGRNGFRYFVDDMEKASLERIHLEKELKKSIQKDHFFLVYQPKVDLRTGKLVGIEALVRWNHPDLGVVSPNKFIPISEKTGLIIPLGQWILEEGIKQTKQWQQKGLAPVRLSINVSVPQLCEPNFINNIEQLLKEYKLDPQWIELEITESIFVDIDNVINTLKQLREMGVFLSIDDFGTGYSNFSNLKDLPIDILKIDASFVRDIDQQKHSRSIVKAIVSFATELNIGVIAEGIETVGQKNILLEDGCHNGQGYLFSKPLVSSKMEQLLRKP</sequence>
<dbReference type="Pfam" id="PF00990">
    <property type="entry name" value="GGDEF"/>
    <property type="match status" value="1"/>
</dbReference>
<dbReference type="CDD" id="cd00130">
    <property type="entry name" value="PAS"/>
    <property type="match status" value="1"/>
</dbReference>
<protein>
    <submittedName>
        <fullName evidence="5">PAS domain S-box protein</fullName>
    </submittedName>
</protein>
<dbReference type="FunFam" id="3.20.20.450:FF:000001">
    <property type="entry name" value="Cyclic di-GMP phosphodiesterase yahA"/>
    <property type="match status" value="1"/>
</dbReference>
<evidence type="ECO:0000259" key="2">
    <source>
        <dbReference type="PROSITE" id="PS50113"/>
    </source>
</evidence>
<dbReference type="PROSITE" id="PS50113">
    <property type="entry name" value="PAC"/>
    <property type="match status" value="1"/>
</dbReference>
<dbReference type="InterPro" id="IPR029787">
    <property type="entry name" value="Nucleotide_cyclase"/>
</dbReference>
<dbReference type="NCBIfam" id="TIGR00254">
    <property type="entry name" value="GGDEF"/>
    <property type="match status" value="1"/>
</dbReference>
<dbReference type="PANTHER" id="PTHR44757">
    <property type="entry name" value="DIGUANYLATE CYCLASE DGCP"/>
    <property type="match status" value="1"/>
</dbReference>
<dbReference type="InterPro" id="IPR000160">
    <property type="entry name" value="GGDEF_dom"/>
</dbReference>
<name>A0A223KL65_9BACI</name>
<proteinExistence type="predicted"/>
<dbReference type="InterPro" id="IPR043128">
    <property type="entry name" value="Rev_trsase/Diguanyl_cyclase"/>
</dbReference>
<reference evidence="5 6" key="1">
    <citation type="submission" date="2016-12" db="EMBL/GenBank/DDBJ databases">
        <title>The whole genome sequencing and assembly of Bacillus cohnii DSM 6307T strain.</title>
        <authorList>
            <person name="Lee Y.-J."/>
            <person name="Yi H."/>
            <person name="Bahn Y.-S."/>
            <person name="Kim J.F."/>
            <person name="Lee D.-W."/>
        </authorList>
    </citation>
    <scope>NUCLEOTIDE SEQUENCE [LARGE SCALE GENOMIC DNA]</scope>
    <source>
        <strain evidence="5 6">DSM 6307</strain>
    </source>
</reference>
<dbReference type="InterPro" id="IPR035919">
    <property type="entry name" value="EAL_sf"/>
</dbReference>
<dbReference type="Gene3D" id="3.30.70.270">
    <property type="match status" value="1"/>
</dbReference>
<dbReference type="InterPro" id="IPR052155">
    <property type="entry name" value="Biofilm_reg_signaling"/>
</dbReference>
<feature type="domain" description="EAL" evidence="3">
    <location>
        <begin position="312"/>
        <end position="564"/>
    </location>
</feature>
<dbReference type="Gene3D" id="3.20.20.450">
    <property type="entry name" value="EAL domain"/>
    <property type="match status" value="1"/>
</dbReference>
<dbReference type="KEGG" id="bcoh:BC6307_02530"/>
<feature type="domain" description="GGDEF" evidence="4">
    <location>
        <begin position="170"/>
        <end position="303"/>
    </location>
</feature>
<dbReference type="Gene3D" id="3.30.450.20">
    <property type="entry name" value="PAS domain"/>
    <property type="match status" value="1"/>
</dbReference>
<evidence type="ECO:0000259" key="4">
    <source>
        <dbReference type="PROSITE" id="PS50887"/>
    </source>
</evidence>
<evidence type="ECO:0000313" key="6">
    <source>
        <dbReference type="Proteomes" id="UP000215224"/>
    </source>
</evidence>
<dbReference type="STRING" id="1314751.GCA_001591425_04959"/>
<dbReference type="CDD" id="cd01949">
    <property type="entry name" value="GGDEF"/>
    <property type="match status" value="1"/>
</dbReference>
<evidence type="ECO:0000259" key="3">
    <source>
        <dbReference type="PROSITE" id="PS50883"/>
    </source>
</evidence>
<dbReference type="Proteomes" id="UP000215224">
    <property type="component" value="Chromosome"/>
</dbReference>
<feature type="domain" description="PAS" evidence="1">
    <location>
        <begin position="28"/>
        <end position="58"/>
    </location>
</feature>
<dbReference type="SMART" id="SM00267">
    <property type="entry name" value="GGDEF"/>
    <property type="match status" value="1"/>
</dbReference>